<reference evidence="6" key="1">
    <citation type="submission" date="2019-09" db="EMBL/GenBank/DDBJ databases">
        <authorList>
            <person name="Teo W.F.A."/>
            <person name="Duangmal K."/>
        </authorList>
    </citation>
    <scope>NUCLEOTIDE SEQUENCE [LARGE SCALE GENOMIC DNA]</scope>
    <source>
        <strain evidence="6">K81G1</strain>
    </source>
</reference>
<sequence length="133" mass="14060">MAVRIESGAWPPGALFSGQHQIPGEDGVSRHTALQAVQVLQARSLIVTRPSQGSYIAPRRSNAAAGYKTSSRKVPMMPRPTNEAFSNASPTREGTCEPASGCSGYEKDLEEAMKHEGIARPDGFPGAGSQPPI</sequence>
<evidence type="ECO:0000313" key="6">
    <source>
        <dbReference type="EMBL" id="KAA9166157.1"/>
    </source>
</evidence>
<keyword evidence="2" id="KW-0238">DNA-binding</keyword>
<evidence type="ECO:0000259" key="5">
    <source>
        <dbReference type="PROSITE" id="PS50949"/>
    </source>
</evidence>
<gene>
    <name evidence="6" type="ORF">FPZ12_003145</name>
</gene>
<dbReference type="OrthoDB" id="3615556at2"/>
<evidence type="ECO:0000256" key="2">
    <source>
        <dbReference type="ARBA" id="ARBA00023125"/>
    </source>
</evidence>
<evidence type="ECO:0000313" key="7">
    <source>
        <dbReference type="Proteomes" id="UP000319769"/>
    </source>
</evidence>
<organism evidence="6 7">
    <name type="scientific">Amycolatopsis acidicola</name>
    <dbReference type="NCBI Taxonomy" id="2596893"/>
    <lineage>
        <taxon>Bacteria</taxon>
        <taxon>Bacillati</taxon>
        <taxon>Actinomycetota</taxon>
        <taxon>Actinomycetes</taxon>
        <taxon>Pseudonocardiales</taxon>
        <taxon>Pseudonocardiaceae</taxon>
        <taxon>Amycolatopsis</taxon>
    </lineage>
</organism>
<protein>
    <recommendedName>
        <fullName evidence="5">HTH gntR-type domain-containing protein</fullName>
    </recommendedName>
</protein>
<feature type="region of interest" description="Disordered" evidence="4">
    <location>
        <begin position="60"/>
        <end position="104"/>
    </location>
</feature>
<dbReference type="InterPro" id="IPR036388">
    <property type="entry name" value="WH-like_DNA-bd_sf"/>
</dbReference>
<comment type="caution">
    <text evidence="6">The sequence shown here is derived from an EMBL/GenBank/DDBJ whole genome shotgun (WGS) entry which is preliminary data.</text>
</comment>
<dbReference type="Proteomes" id="UP000319769">
    <property type="component" value="Unassembled WGS sequence"/>
</dbReference>
<feature type="compositionally biased region" description="Polar residues" evidence="4">
    <location>
        <begin position="83"/>
        <end position="92"/>
    </location>
</feature>
<keyword evidence="3" id="KW-0804">Transcription</keyword>
<keyword evidence="7" id="KW-1185">Reference proteome</keyword>
<dbReference type="InterPro" id="IPR036390">
    <property type="entry name" value="WH_DNA-bd_sf"/>
</dbReference>
<evidence type="ECO:0000256" key="4">
    <source>
        <dbReference type="SAM" id="MobiDB-lite"/>
    </source>
</evidence>
<dbReference type="GO" id="GO:0003677">
    <property type="term" value="F:DNA binding"/>
    <property type="evidence" value="ECO:0007669"/>
    <property type="project" value="UniProtKB-KW"/>
</dbReference>
<dbReference type="Gene3D" id="1.10.10.10">
    <property type="entry name" value="Winged helix-like DNA-binding domain superfamily/Winged helix DNA-binding domain"/>
    <property type="match status" value="1"/>
</dbReference>
<feature type="domain" description="HTH gntR-type" evidence="5">
    <location>
        <begin position="1"/>
        <end position="59"/>
    </location>
</feature>
<dbReference type="PROSITE" id="PS50949">
    <property type="entry name" value="HTH_GNTR"/>
    <property type="match status" value="1"/>
</dbReference>
<evidence type="ECO:0000256" key="1">
    <source>
        <dbReference type="ARBA" id="ARBA00023015"/>
    </source>
</evidence>
<name>A0A5N0VIE6_9PSEU</name>
<accession>A0A5N0VIE6</accession>
<dbReference type="InterPro" id="IPR000524">
    <property type="entry name" value="Tscrpt_reg_HTH_GntR"/>
</dbReference>
<evidence type="ECO:0000256" key="3">
    <source>
        <dbReference type="ARBA" id="ARBA00023163"/>
    </source>
</evidence>
<dbReference type="GO" id="GO:0003700">
    <property type="term" value="F:DNA-binding transcription factor activity"/>
    <property type="evidence" value="ECO:0007669"/>
    <property type="project" value="InterPro"/>
</dbReference>
<dbReference type="SUPFAM" id="SSF46785">
    <property type="entry name" value="Winged helix' DNA-binding domain"/>
    <property type="match status" value="1"/>
</dbReference>
<dbReference type="EMBL" id="VMNW02000003">
    <property type="protein sequence ID" value="KAA9166157.1"/>
    <property type="molecule type" value="Genomic_DNA"/>
</dbReference>
<dbReference type="AlphaFoldDB" id="A0A5N0VIE6"/>
<proteinExistence type="predicted"/>
<keyword evidence="1" id="KW-0805">Transcription regulation</keyword>